<protein>
    <recommendedName>
        <fullName evidence="2">Putative phosphoesterase E2L03_13930</fullName>
        <ecNumber evidence="2">3.1.-.-</ecNumber>
    </recommendedName>
</protein>
<evidence type="ECO:0000256" key="2">
    <source>
        <dbReference type="HAMAP-Rule" id="MF_01444"/>
    </source>
</evidence>
<dbReference type="HAMAP" id="MF_01444">
    <property type="entry name" value="2H_phosphoesterase_YjcG"/>
    <property type="match status" value="1"/>
</dbReference>
<dbReference type="NCBIfam" id="NF010223">
    <property type="entry name" value="PRK13679.1"/>
    <property type="match status" value="1"/>
</dbReference>
<feature type="short sequence motif" description="HXTX 2" evidence="2">
    <location>
        <begin position="117"/>
        <end position="120"/>
    </location>
</feature>
<comment type="similarity">
    <text evidence="2">Belongs to the 2H phosphoesterase superfamily. YjcG family.</text>
</comment>
<reference evidence="3 4" key="1">
    <citation type="submission" date="2019-03" db="EMBL/GenBank/DDBJ databases">
        <authorList>
            <person name="Liu G."/>
        </authorList>
    </citation>
    <scope>NUCLEOTIDE SEQUENCE [LARGE SCALE GENOMIC DNA]</scope>
    <source>
        <strain evidence="3 4">DSM 19099</strain>
    </source>
</reference>
<dbReference type="SUPFAM" id="SSF55144">
    <property type="entry name" value="LigT-like"/>
    <property type="match status" value="1"/>
</dbReference>
<dbReference type="InterPro" id="IPR050580">
    <property type="entry name" value="2H_phosphoesterase_YjcG-like"/>
</dbReference>
<dbReference type="InterPro" id="IPR009097">
    <property type="entry name" value="Cyclic_Pdiesterase"/>
</dbReference>
<gene>
    <name evidence="3" type="ORF">E2L03_13930</name>
</gene>
<evidence type="ECO:0000313" key="3">
    <source>
        <dbReference type="EMBL" id="TES48219.1"/>
    </source>
</evidence>
<feature type="active site" description="Proton acceptor" evidence="2">
    <location>
        <position position="117"/>
    </location>
</feature>
<dbReference type="PANTHER" id="PTHR40037:SF1">
    <property type="entry name" value="PHOSPHOESTERASE SAOUHSC_00951-RELATED"/>
    <property type="match status" value="1"/>
</dbReference>
<dbReference type="EMBL" id="SNUX01000003">
    <property type="protein sequence ID" value="TES48219.1"/>
    <property type="molecule type" value="Genomic_DNA"/>
</dbReference>
<dbReference type="Pfam" id="PF13563">
    <property type="entry name" value="2_5_RNA_ligase2"/>
    <property type="match status" value="1"/>
</dbReference>
<dbReference type="Proteomes" id="UP000298210">
    <property type="component" value="Unassembled WGS sequence"/>
</dbReference>
<comment type="caution">
    <text evidence="3">The sequence shown here is derived from an EMBL/GenBank/DDBJ whole genome shotgun (WGS) entry which is preliminary data.</text>
</comment>
<dbReference type="EC" id="3.1.-.-" evidence="2"/>
<feature type="short sequence motif" description="HXTX 1" evidence="2">
    <location>
        <begin position="35"/>
        <end position="38"/>
    </location>
</feature>
<dbReference type="InterPro" id="IPR022932">
    <property type="entry name" value="YjcG"/>
</dbReference>
<dbReference type="GO" id="GO:0016788">
    <property type="term" value="F:hydrolase activity, acting on ester bonds"/>
    <property type="evidence" value="ECO:0007669"/>
    <property type="project" value="UniProtKB-UniRule"/>
</dbReference>
<dbReference type="PANTHER" id="PTHR40037">
    <property type="entry name" value="PHOSPHOESTERASE YJCG-RELATED"/>
    <property type="match status" value="1"/>
</dbReference>
<name>A0A4Y7WIN4_9BACI</name>
<sequence>MLNYGIVLFPSKPFQDTANGLRRRYDAHYANIPPHITLKESFSISNEELPEMIQVLRDIARQCPPIDIHVYKVDTFFPQSTTIFYKLKENKQLSWLNEKLYQEPFPTDRAHSVFIPHITIAQKLQQAEHDDIVGQLKMIDVSHQETIDRIQLLYQLDNESWTVYETFLLQGQST</sequence>
<accession>A0A4Y7WIN4</accession>
<dbReference type="Gene3D" id="3.90.1140.10">
    <property type="entry name" value="Cyclic phosphodiesterase"/>
    <property type="match status" value="1"/>
</dbReference>
<evidence type="ECO:0000256" key="1">
    <source>
        <dbReference type="ARBA" id="ARBA00022801"/>
    </source>
</evidence>
<dbReference type="RefSeq" id="WP_134259421.1">
    <property type="nucleotide sequence ID" value="NZ_LDIM01000014.1"/>
</dbReference>
<organism evidence="3 4">
    <name type="scientific">Shouchella lehensis</name>
    <dbReference type="NCBI Taxonomy" id="300825"/>
    <lineage>
        <taxon>Bacteria</taxon>
        <taxon>Bacillati</taxon>
        <taxon>Bacillota</taxon>
        <taxon>Bacilli</taxon>
        <taxon>Bacillales</taxon>
        <taxon>Bacillaceae</taxon>
        <taxon>Shouchella</taxon>
    </lineage>
</organism>
<keyword evidence="1 2" id="KW-0378">Hydrolase</keyword>
<proteinExistence type="inferred from homology"/>
<dbReference type="AlphaFoldDB" id="A0A4Y7WIN4"/>
<feature type="active site" description="Proton donor" evidence="2">
    <location>
        <position position="35"/>
    </location>
</feature>
<evidence type="ECO:0000313" key="4">
    <source>
        <dbReference type="Proteomes" id="UP000298210"/>
    </source>
</evidence>